<dbReference type="PRINTS" id="PR00379">
    <property type="entry name" value="INTEIN"/>
</dbReference>
<dbReference type="AlphaFoldDB" id="A0A0D7CQ38"/>
<dbReference type="PATRIC" id="fig|1240678.4.peg.2065"/>
<keyword evidence="2" id="KW-1185">Reference proteome</keyword>
<dbReference type="GO" id="GO:0016539">
    <property type="term" value="P:intein-mediated protein splicing"/>
    <property type="evidence" value="ECO:0007669"/>
    <property type="project" value="InterPro"/>
</dbReference>
<reference evidence="1 2" key="1">
    <citation type="submission" date="2014-09" db="EMBL/GenBank/DDBJ databases">
        <title>Draft genome sequence of Streptomyces natalensis ATCC 27448, producer of the antifungal pimaricin.</title>
        <authorList>
            <person name="Mendes M.V."/>
            <person name="Beites T."/>
            <person name="Pires S."/>
            <person name="Santos C.L."/>
            <person name="Moradas-Ferreira P."/>
        </authorList>
    </citation>
    <scope>NUCLEOTIDE SEQUENCE [LARGE SCALE GENOMIC DNA]</scope>
    <source>
        <strain evidence="1 2">ATCC 27448</strain>
    </source>
</reference>
<comment type="caution">
    <text evidence="1">The sequence shown here is derived from an EMBL/GenBank/DDBJ whole genome shotgun (WGS) entry which is preliminary data.</text>
</comment>
<organism evidence="1 2">
    <name type="scientific">Streptomyces natalensis ATCC 27448</name>
    <dbReference type="NCBI Taxonomy" id="1240678"/>
    <lineage>
        <taxon>Bacteria</taxon>
        <taxon>Bacillati</taxon>
        <taxon>Actinomycetota</taxon>
        <taxon>Actinomycetes</taxon>
        <taxon>Kitasatosporales</taxon>
        <taxon>Streptomycetaceae</taxon>
        <taxon>Streptomyces</taxon>
    </lineage>
</organism>
<evidence type="ECO:0008006" key="3">
    <source>
        <dbReference type="Google" id="ProtNLM"/>
    </source>
</evidence>
<dbReference type="EMBL" id="JRKI01000010">
    <property type="protein sequence ID" value="KIZ18313.1"/>
    <property type="molecule type" value="Genomic_DNA"/>
</dbReference>
<gene>
    <name evidence="1" type="ORF">SNA_09900</name>
</gene>
<proteinExistence type="predicted"/>
<accession>A0A0D7CQ38</accession>
<dbReference type="InterPro" id="IPR006142">
    <property type="entry name" value="INTEIN"/>
</dbReference>
<dbReference type="Gene3D" id="3.10.28.10">
    <property type="entry name" value="Homing endonucleases"/>
    <property type="match status" value="1"/>
</dbReference>
<dbReference type="Proteomes" id="UP000032458">
    <property type="component" value="Unassembled WGS sequence"/>
</dbReference>
<protein>
    <recommendedName>
        <fullName evidence="3">DOD-type homing endonuclease domain-containing protein</fullName>
    </recommendedName>
</protein>
<dbReference type="InterPro" id="IPR027434">
    <property type="entry name" value="Homing_endonucl"/>
</dbReference>
<evidence type="ECO:0000313" key="2">
    <source>
        <dbReference type="Proteomes" id="UP000032458"/>
    </source>
</evidence>
<dbReference type="RefSeq" id="WP_030064577.1">
    <property type="nucleotide sequence ID" value="NZ_JRKI01000010.1"/>
</dbReference>
<name>A0A0D7CQ38_9ACTN</name>
<evidence type="ECO:0000313" key="1">
    <source>
        <dbReference type="EMBL" id="KIZ18313.1"/>
    </source>
</evidence>
<sequence length="257" mass="30006">MYDYEIRERALVLLRQGVTNRVVAEQLNVPRGTVGWWRHEDRKRRGEKFERPHDCPRCAEHPFDHGAYAYLLGLYLGDGHIISKPKQHHLSVFCDEARPGLIEAAESAMRKVMTLPSVRRRHRSGCVEVKSFSQHWKCLFPQHGPGKKHDRLIALEPWQQAIVDAHPWEFLRGLIHSDGCRITNWTTRMIGGERKRYEYPRYFFTNTSTDIIRLFTNTLDQVGVEWKPARQSRKAENISVARRASVALMDQHIGPKY</sequence>